<reference evidence="4" key="1">
    <citation type="submission" date="2022-07" db="EMBL/GenBank/DDBJ databases">
        <authorList>
            <person name="Trinca V."/>
            <person name="Uliana J.V.C."/>
            <person name="Torres T.T."/>
            <person name="Ward R.J."/>
            <person name="Monesi N."/>
        </authorList>
    </citation>
    <scope>NUCLEOTIDE SEQUENCE</scope>
    <source>
        <strain evidence="4">HSMRA1968</strain>
        <tissue evidence="4">Whole embryos</tissue>
    </source>
</reference>
<dbReference type="OrthoDB" id="1874341at2759"/>
<evidence type="ECO:0000256" key="1">
    <source>
        <dbReference type="ARBA" id="ARBA00006298"/>
    </source>
</evidence>
<dbReference type="SUPFAM" id="SSF48452">
    <property type="entry name" value="TPR-like"/>
    <property type="match status" value="1"/>
</dbReference>
<dbReference type="PANTHER" id="PTHR22767">
    <property type="entry name" value="N-TERMINAL ACETYLTRANSFERASE-RELATED"/>
    <property type="match status" value="1"/>
</dbReference>
<evidence type="ECO:0000313" key="5">
    <source>
        <dbReference type="Proteomes" id="UP001151699"/>
    </source>
</evidence>
<keyword evidence="2" id="KW-0802">TPR repeat</keyword>
<evidence type="ECO:0000256" key="2">
    <source>
        <dbReference type="ARBA" id="ARBA00022803"/>
    </source>
</evidence>
<proteinExistence type="inferred from homology"/>
<dbReference type="AlphaFoldDB" id="A0A9Q0RW88"/>
<dbReference type="InterPro" id="IPR011990">
    <property type="entry name" value="TPR-like_helical_dom_sf"/>
</dbReference>
<sequence>MQDSSIMERRLRPIYDCLESGNNKKALQEAEKALKKTPNILCFKALKALALLRMSRDEEADTLVGEIAAKNPSDDSTLQVMTFCYKEREEFSKICTLYSNAAKQNPGCEDILSHLFISYVRVNDFSSQQLVAMQLYKLKPKNPYYFWAVMSVVLKAVRGPDSKIPEKRKLLLTLAQRMIDKQISENKIDAEQEVQLYLSILKYQQKYAEALDFLEGDLGRKIYPGAPVELKIELLKSLDRWGECNVLLKDLLRENPDRWDYHKDYILSVTKLKQSSVAFDGADCTFEQCYEFLCQLIESGARVVRGPFLGRLELHHTMTDLNENASELLGDFLELLVEYFRKFGDKACCANDIILFLNFLEAERRAELASRLLEVCEISSTKLPQNKEQMQKHICSLQVSRICGAHALSTEHLAALYTAFSLHYEHGTTAFGSDLLPTDMGPSDSYALLAGELGLAPFDVQIKLEIIFNNGVNDFLAVHVMYDLSLKLQTSEHLIEALCLLHYLLSNSPSNFHAKLLCLQIYHLIGCGWGAHKTSESLEMKYVQLDSMGYLHVSQLPLIGIPSIAKPWYDSTLRFFTSSYKESLEYLAMCYKFGSFSKLEEFMDFRDKLSNSLHFLLISTEAVLLEFVCLCGLYAQNMAAIKAMKIVPSQDRIQWDQVTDNRDISVIVKWNAQTYPNADADMKRESFAQDVELVRIRSMLARIICGCVEAITHKETKNKDIETMKQLKHSWTDLWLRIRNANYKPTSNQYLVNLLPSRLHGIMAAPYEASIIHLIEMVLQIEERHSTAKLSCDALCDDFNLVRRLLCDTITEYNESSDLAWKRRNSQETIVNCIEVSAHSFYQLKIWNNR</sequence>
<gene>
    <name evidence="4" type="primary">psidin</name>
    <name evidence="4" type="ORF">Bhyg_15080</name>
</gene>
<keyword evidence="5" id="KW-1185">Reference proteome</keyword>
<dbReference type="PANTHER" id="PTHR22767:SF3">
    <property type="entry name" value="N-ALPHA-ACETYLTRANSFERASE 25, NATB AUXILIARY SUBUNIT"/>
    <property type="match status" value="1"/>
</dbReference>
<comment type="caution">
    <text evidence="4">The sequence shown here is derived from an EMBL/GenBank/DDBJ whole genome shotgun (WGS) entry which is preliminary data.</text>
</comment>
<dbReference type="InterPro" id="IPR019183">
    <property type="entry name" value="NAA25_NatB_aux_su"/>
</dbReference>
<organism evidence="4 5">
    <name type="scientific">Pseudolycoriella hygida</name>
    <dbReference type="NCBI Taxonomy" id="35572"/>
    <lineage>
        <taxon>Eukaryota</taxon>
        <taxon>Metazoa</taxon>
        <taxon>Ecdysozoa</taxon>
        <taxon>Arthropoda</taxon>
        <taxon>Hexapoda</taxon>
        <taxon>Insecta</taxon>
        <taxon>Pterygota</taxon>
        <taxon>Neoptera</taxon>
        <taxon>Endopterygota</taxon>
        <taxon>Diptera</taxon>
        <taxon>Nematocera</taxon>
        <taxon>Sciaroidea</taxon>
        <taxon>Sciaridae</taxon>
        <taxon>Pseudolycoriella</taxon>
    </lineage>
</organism>
<evidence type="ECO:0000313" key="4">
    <source>
        <dbReference type="EMBL" id="KAJ6636490.1"/>
    </source>
</evidence>
<dbReference type="GO" id="GO:0031416">
    <property type="term" value="C:NatB complex"/>
    <property type="evidence" value="ECO:0007669"/>
    <property type="project" value="TreeGrafter"/>
</dbReference>
<dbReference type="Pfam" id="PF09797">
    <property type="entry name" value="NatB_MDM20"/>
    <property type="match status" value="2"/>
</dbReference>
<protein>
    <recommendedName>
        <fullName evidence="3">N-terminal acetyltransferase B complex subunit MDM20 homolog</fullName>
    </recommendedName>
</protein>
<name>A0A9Q0RW88_9DIPT</name>
<evidence type="ECO:0000256" key="3">
    <source>
        <dbReference type="ARBA" id="ARBA00029872"/>
    </source>
</evidence>
<dbReference type="Proteomes" id="UP001151699">
    <property type="component" value="Chromosome C"/>
</dbReference>
<dbReference type="EMBL" id="WJQU01000004">
    <property type="protein sequence ID" value="KAJ6636490.1"/>
    <property type="molecule type" value="Genomic_DNA"/>
</dbReference>
<accession>A0A9Q0RW88</accession>
<comment type="similarity">
    <text evidence="1">Belongs to the MDM20/NAA25 family.</text>
</comment>
<dbReference type="Gene3D" id="1.25.40.1040">
    <property type="match status" value="1"/>
</dbReference>